<protein>
    <recommendedName>
        <fullName evidence="9">Protein kinase domain-containing protein</fullName>
    </recommendedName>
</protein>
<organism evidence="10 11">
    <name type="scientific">Pelagomonas calceolata</name>
    <dbReference type="NCBI Taxonomy" id="35677"/>
    <lineage>
        <taxon>Eukaryota</taxon>
        <taxon>Sar</taxon>
        <taxon>Stramenopiles</taxon>
        <taxon>Ochrophyta</taxon>
        <taxon>Pelagophyceae</taxon>
        <taxon>Pelagomonadales</taxon>
        <taxon>Pelagomonadaceae</taxon>
        <taxon>Pelagomonas</taxon>
    </lineage>
</organism>
<feature type="compositionally biased region" description="Pro residues" evidence="7">
    <location>
        <begin position="248"/>
        <end position="269"/>
    </location>
</feature>
<feature type="domain" description="Protein kinase" evidence="9">
    <location>
        <begin position="285"/>
        <end position="547"/>
    </location>
</feature>
<dbReference type="InterPro" id="IPR000719">
    <property type="entry name" value="Prot_kinase_dom"/>
</dbReference>
<dbReference type="PANTHER" id="PTHR44329">
    <property type="entry name" value="SERINE/THREONINE-PROTEIN KINASE TNNI3K-RELATED"/>
    <property type="match status" value="1"/>
</dbReference>
<dbReference type="EMBL" id="CAKKNE010000006">
    <property type="protein sequence ID" value="CAH0378826.1"/>
    <property type="molecule type" value="Genomic_DNA"/>
</dbReference>
<keyword evidence="1" id="KW-0723">Serine/threonine-protein kinase</keyword>
<evidence type="ECO:0000256" key="3">
    <source>
        <dbReference type="ARBA" id="ARBA00022741"/>
    </source>
</evidence>
<dbReference type="GO" id="GO:0004674">
    <property type="term" value="F:protein serine/threonine kinase activity"/>
    <property type="evidence" value="ECO:0007669"/>
    <property type="project" value="UniProtKB-KW"/>
</dbReference>
<dbReference type="SMART" id="SM00220">
    <property type="entry name" value="S_TKc"/>
    <property type="match status" value="1"/>
</dbReference>
<evidence type="ECO:0000313" key="10">
    <source>
        <dbReference type="EMBL" id="CAH0378826.1"/>
    </source>
</evidence>
<accession>A0A8J2SWP8</accession>
<dbReference type="PANTHER" id="PTHR44329:SF288">
    <property type="entry name" value="MITOGEN-ACTIVATED PROTEIN KINASE KINASE KINASE 20"/>
    <property type="match status" value="1"/>
</dbReference>
<feature type="region of interest" description="Disordered" evidence="7">
    <location>
        <begin position="74"/>
        <end position="272"/>
    </location>
</feature>
<keyword evidence="8" id="KW-0812">Transmembrane</keyword>
<feature type="transmembrane region" description="Helical" evidence="8">
    <location>
        <begin position="12"/>
        <end position="32"/>
    </location>
</feature>
<dbReference type="PRINTS" id="PR00109">
    <property type="entry name" value="TYRKINASE"/>
</dbReference>
<dbReference type="Pfam" id="PF07714">
    <property type="entry name" value="PK_Tyr_Ser-Thr"/>
    <property type="match status" value="1"/>
</dbReference>
<feature type="compositionally biased region" description="Pro residues" evidence="7">
    <location>
        <begin position="150"/>
        <end position="240"/>
    </location>
</feature>
<dbReference type="CDD" id="cd13999">
    <property type="entry name" value="STKc_MAP3K-like"/>
    <property type="match status" value="1"/>
</dbReference>
<sequence length="556" mass="59442">MDDDPSLLDPATSTMSLLLMGGAALGLGAFVLRRYRRKAKREPAASSVWDLEGGGVPLEPRLHRRVHAPVDAYAAAPRSPARHPAAPTVAVAPPPRPAPPQPTPPRQIGQLSAKRLPPARGKFSPEPYAYTPPAAAPPAPKVSAQRLTAPRPPPPPARAPPPPPPPVQAPQMMQPPPPPLPPPVQAPRPQLQAPPPPPPAPQIPPPPPPPPAPRPQLQAPPPPQPVMPAPWPQHAPPRPTPAALAAPREPPQQAPPQPAPPPRDPPRPYAPAEHRDDAEIAMDELEILERIGGGAFGQVHRGRFRATEVAVKLVPRTSPQELKQFRAEAAMLARLRHPNVCLFMGACFDEQAPHWALVTEYISQGSLWDALRDPRGDRAWPLGRRYRVGAGIARGLAYLHAHRPPVLHRDVKSPNVLVDVGDVAKLCDVGLARNAGLGDASRAAMTAGCGTPQWMAPEVLQAEPYNEAADVYALGIVLWEVATRRCPYDDAPDLAGVALAMRVVRDGLRPSIPEGSDGGLMGLAKACWASDAAARPSAAQALEHLERSTPRARRMF</sequence>
<dbReference type="SUPFAM" id="SSF56112">
    <property type="entry name" value="Protein kinase-like (PK-like)"/>
    <property type="match status" value="1"/>
</dbReference>
<keyword evidence="8" id="KW-0472">Membrane</keyword>
<evidence type="ECO:0000256" key="6">
    <source>
        <dbReference type="PROSITE-ProRule" id="PRU10141"/>
    </source>
</evidence>
<dbReference type="OrthoDB" id="339325at2759"/>
<evidence type="ECO:0000313" key="11">
    <source>
        <dbReference type="Proteomes" id="UP000789595"/>
    </source>
</evidence>
<evidence type="ECO:0000259" key="9">
    <source>
        <dbReference type="PROSITE" id="PS50011"/>
    </source>
</evidence>
<evidence type="ECO:0000256" key="5">
    <source>
        <dbReference type="ARBA" id="ARBA00022840"/>
    </source>
</evidence>
<evidence type="ECO:0000256" key="1">
    <source>
        <dbReference type="ARBA" id="ARBA00022527"/>
    </source>
</evidence>
<feature type="compositionally biased region" description="Pro residues" evidence="7">
    <location>
        <begin position="92"/>
        <end position="105"/>
    </location>
</feature>
<dbReference type="Gene3D" id="3.30.200.20">
    <property type="entry name" value="Phosphorylase Kinase, domain 1"/>
    <property type="match status" value="1"/>
</dbReference>
<feature type="compositionally biased region" description="Low complexity" evidence="7">
    <location>
        <begin position="74"/>
        <end position="91"/>
    </location>
</feature>
<feature type="binding site" evidence="6">
    <location>
        <position position="312"/>
    </location>
    <ligand>
        <name>ATP</name>
        <dbReference type="ChEBI" id="CHEBI:30616"/>
    </ligand>
</feature>
<keyword evidence="3 6" id="KW-0547">Nucleotide-binding</keyword>
<dbReference type="InterPro" id="IPR017441">
    <property type="entry name" value="Protein_kinase_ATP_BS"/>
</dbReference>
<keyword evidence="2" id="KW-0808">Transferase</keyword>
<evidence type="ECO:0000256" key="4">
    <source>
        <dbReference type="ARBA" id="ARBA00022777"/>
    </source>
</evidence>
<dbReference type="InterPro" id="IPR051681">
    <property type="entry name" value="Ser/Thr_Kinases-Pseudokinases"/>
</dbReference>
<keyword evidence="5 6" id="KW-0067">ATP-binding</keyword>
<keyword evidence="8" id="KW-1133">Transmembrane helix</keyword>
<dbReference type="InterPro" id="IPR001245">
    <property type="entry name" value="Ser-Thr/Tyr_kinase_cat_dom"/>
</dbReference>
<dbReference type="AlphaFoldDB" id="A0A8J2SWP8"/>
<reference evidence="10" key="1">
    <citation type="submission" date="2021-11" db="EMBL/GenBank/DDBJ databases">
        <authorList>
            <consortium name="Genoscope - CEA"/>
            <person name="William W."/>
        </authorList>
    </citation>
    <scope>NUCLEOTIDE SEQUENCE</scope>
</reference>
<proteinExistence type="predicted"/>
<evidence type="ECO:0000256" key="8">
    <source>
        <dbReference type="SAM" id="Phobius"/>
    </source>
</evidence>
<keyword evidence="11" id="KW-1185">Reference proteome</keyword>
<dbReference type="PROSITE" id="PS00108">
    <property type="entry name" value="PROTEIN_KINASE_ST"/>
    <property type="match status" value="1"/>
</dbReference>
<dbReference type="InterPro" id="IPR008271">
    <property type="entry name" value="Ser/Thr_kinase_AS"/>
</dbReference>
<evidence type="ECO:0000256" key="2">
    <source>
        <dbReference type="ARBA" id="ARBA00022679"/>
    </source>
</evidence>
<keyword evidence="4" id="KW-0418">Kinase</keyword>
<name>A0A8J2SWP8_9STRA</name>
<gene>
    <name evidence="10" type="ORF">PECAL_6P04230</name>
</gene>
<dbReference type="PROSITE" id="PS50011">
    <property type="entry name" value="PROTEIN_KINASE_DOM"/>
    <property type="match status" value="1"/>
</dbReference>
<evidence type="ECO:0000256" key="7">
    <source>
        <dbReference type="SAM" id="MobiDB-lite"/>
    </source>
</evidence>
<comment type="caution">
    <text evidence="10">The sequence shown here is derived from an EMBL/GenBank/DDBJ whole genome shotgun (WGS) entry which is preliminary data.</text>
</comment>
<dbReference type="InterPro" id="IPR011009">
    <property type="entry name" value="Kinase-like_dom_sf"/>
</dbReference>
<dbReference type="Gene3D" id="1.10.510.10">
    <property type="entry name" value="Transferase(Phosphotransferase) domain 1"/>
    <property type="match status" value="1"/>
</dbReference>
<dbReference type="PROSITE" id="PS00107">
    <property type="entry name" value="PROTEIN_KINASE_ATP"/>
    <property type="match status" value="1"/>
</dbReference>
<dbReference type="Proteomes" id="UP000789595">
    <property type="component" value="Unassembled WGS sequence"/>
</dbReference>
<dbReference type="GO" id="GO:0005524">
    <property type="term" value="F:ATP binding"/>
    <property type="evidence" value="ECO:0007669"/>
    <property type="project" value="UniProtKB-UniRule"/>
</dbReference>